<evidence type="ECO:0000313" key="5">
    <source>
        <dbReference type="EMBL" id="EAR27179.1"/>
    </source>
</evidence>
<name>A4CDY7_9GAMM</name>
<dbReference type="HOGENOM" id="CLU_047420_0_0_6"/>
<keyword evidence="3" id="KW-0482">Metalloprotease</keyword>
<evidence type="ECO:0000256" key="3">
    <source>
        <dbReference type="ARBA" id="ARBA00023049"/>
    </source>
</evidence>
<dbReference type="GO" id="GO:0004177">
    <property type="term" value="F:aminopeptidase activity"/>
    <property type="evidence" value="ECO:0007669"/>
    <property type="project" value="UniProtKB-KW"/>
</dbReference>
<dbReference type="InterPro" id="IPR036116">
    <property type="entry name" value="FN3_sf"/>
</dbReference>
<organism evidence="5 6">
    <name type="scientific">Pseudoalteromonas tunicata D2</name>
    <dbReference type="NCBI Taxonomy" id="87626"/>
    <lineage>
        <taxon>Bacteria</taxon>
        <taxon>Pseudomonadati</taxon>
        <taxon>Pseudomonadota</taxon>
        <taxon>Gammaproteobacteria</taxon>
        <taxon>Alteromonadales</taxon>
        <taxon>Pseudoalteromonadaceae</taxon>
        <taxon>Pseudoalteromonas</taxon>
    </lineage>
</organism>
<dbReference type="InterPro" id="IPR013783">
    <property type="entry name" value="Ig-like_fold"/>
</dbReference>
<dbReference type="Proteomes" id="UP000006201">
    <property type="component" value="Unassembled WGS sequence"/>
</dbReference>
<dbReference type="SUPFAM" id="SSF49265">
    <property type="entry name" value="Fibronectin type III"/>
    <property type="match status" value="1"/>
</dbReference>
<reference evidence="5 6" key="1">
    <citation type="submission" date="2006-02" db="EMBL/GenBank/DDBJ databases">
        <authorList>
            <person name="Moran M.A."/>
            <person name="Kjelleberg S."/>
            <person name="Egan S."/>
            <person name="Saunders N."/>
            <person name="Thomas T."/>
            <person name="Ferriera S."/>
            <person name="Johnson J."/>
            <person name="Kravitz S."/>
            <person name="Halpern A."/>
            <person name="Remington K."/>
            <person name="Beeson K."/>
            <person name="Tran B."/>
            <person name="Rogers Y.-H."/>
            <person name="Friedman R."/>
            <person name="Venter J.C."/>
        </authorList>
    </citation>
    <scope>NUCLEOTIDE SEQUENCE [LARGE SCALE GENOMIC DNA]</scope>
    <source>
        <strain evidence="5 6">D2</strain>
    </source>
</reference>
<dbReference type="GO" id="GO:0008235">
    <property type="term" value="F:metalloexopeptidase activity"/>
    <property type="evidence" value="ECO:0007669"/>
    <property type="project" value="InterPro"/>
</dbReference>
<dbReference type="InterPro" id="IPR003961">
    <property type="entry name" value="FN3_dom"/>
</dbReference>
<dbReference type="RefSeq" id="WP_009839042.1">
    <property type="nucleotide sequence ID" value="NZ_AAOH01000007.1"/>
</dbReference>
<protein>
    <submittedName>
        <fullName evidence="5">Leucine aminopeptidase-related protein</fullName>
    </submittedName>
</protein>
<dbReference type="AlphaFoldDB" id="A4CDY7"/>
<evidence type="ECO:0000256" key="2">
    <source>
        <dbReference type="ARBA" id="ARBA00022525"/>
    </source>
</evidence>
<dbReference type="GO" id="GO:0006508">
    <property type="term" value="P:proteolysis"/>
    <property type="evidence" value="ECO:0007669"/>
    <property type="project" value="InterPro"/>
</dbReference>
<dbReference type="eggNOG" id="COG2234">
    <property type="taxonomic scope" value="Bacteria"/>
</dbReference>
<keyword evidence="2" id="KW-0964">Secreted</keyword>
<sequence length="477" mass="52265">MSISKMPILTIPIATFTPSKRAMTYLPLAVASLFVSHFALANPISYHDQAKLHHIAKAVSAERIEHDIQALVNFGTRHTLSETKSDTRGIGAARRWIKAEFEKISTQCGGCLEVIEVKETISGEKRIPNATEVVNIIAIQRGSIEPNRMVMMSGDIDSRVSDVMDFISDAPGANDNASGIAGTLEAARVLSQYKFNGSIVYAALSGEEQGLFGGKILAQYAKQQGWRVHGVLNNDMIGNVTGINGVTDNTTARLFSEGTRVIETPEQARVRRFTGGEVDSASRNLARYIDTIADRYIPNLDTLLVYRLDRFGRGGHHRPFNDAGFAAIRIMETNEHYDRQHQDLRTENGVVYGDTIDGVDFDYAAKLTALNAVSMASMAWAPAPPQTVKISGAVSASTSFTWQASDDPSIVGYRIYWRYTSEPQWQFSRDVGKVTAATLENIVIDNYTFGVAAVSKDGFESPVVFPGDVGAFEYPHP</sequence>
<proteinExistence type="predicted"/>
<dbReference type="GO" id="GO:0005576">
    <property type="term" value="C:extracellular region"/>
    <property type="evidence" value="ECO:0007669"/>
    <property type="project" value="UniProtKB-SubCell"/>
</dbReference>
<comment type="caution">
    <text evidence="5">The sequence shown here is derived from an EMBL/GenBank/DDBJ whole genome shotgun (WGS) entry which is preliminary data.</text>
</comment>
<feature type="domain" description="Fibronectin type-III" evidence="4">
    <location>
        <begin position="384"/>
        <end position="477"/>
    </location>
</feature>
<dbReference type="Pfam" id="PF04389">
    <property type="entry name" value="Peptidase_M28"/>
    <property type="match status" value="1"/>
</dbReference>
<dbReference type="EMBL" id="AAOH01000007">
    <property type="protein sequence ID" value="EAR27179.1"/>
    <property type="molecule type" value="Genomic_DNA"/>
</dbReference>
<dbReference type="SMART" id="SM00060">
    <property type="entry name" value="FN3"/>
    <property type="match status" value="1"/>
</dbReference>
<evidence type="ECO:0000313" key="6">
    <source>
        <dbReference type="Proteomes" id="UP000006201"/>
    </source>
</evidence>
<evidence type="ECO:0000259" key="4">
    <source>
        <dbReference type="PROSITE" id="PS50853"/>
    </source>
</evidence>
<keyword evidence="5" id="KW-0378">Hydrolase</keyword>
<dbReference type="InterPro" id="IPR045175">
    <property type="entry name" value="M28_fam"/>
</dbReference>
<gene>
    <name evidence="5" type="ORF">PTD2_05895</name>
</gene>
<dbReference type="STRING" id="87626.PTD2_05895"/>
<keyword evidence="6" id="KW-1185">Reference proteome</keyword>
<dbReference type="PANTHER" id="PTHR12147:SF26">
    <property type="entry name" value="PEPTIDASE M28 DOMAIN-CONTAINING PROTEIN"/>
    <property type="match status" value="1"/>
</dbReference>
<dbReference type="SUPFAM" id="SSF53187">
    <property type="entry name" value="Zn-dependent exopeptidases"/>
    <property type="match status" value="1"/>
</dbReference>
<dbReference type="CDD" id="cd00063">
    <property type="entry name" value="FN3"/>
    <property type="match status" value="1"/>
</dbReference>
<dbReference type="Gene3D" id="2.60.40.10">
    <property type="entry name" value="Immunoglobulins"/>
    <property type="match status" value="1"/>
</dbReference>
<comment type="subcellular location">
    <subcellularLocation>
        <location evidence="1">Secreted</location>
    </subcellularLocation>
</comment>
<accession>A4CDY7</accession>
<dbReference type="PROSITE" id="PS50853">
    <property type="entry name" value="FN3"/>
    <property type="match status" value="1"/>
</dbReference>
<keyword evidence="5" id="KW-0645">Protease</keyword>
<dbReference type="Gene3D" id="3.40.630.10">
    <property type="entry name" value="Zn peptidases"/>
    <property type="match status" value="1"/>
</dbReference>
<evidence type="ECO:0000256" key="1">
    <source>
        <dbReference type="ARBA" id="ARBA00004613"/>
    </source>
</evidence>
<dbReference type="PANTHER" id="PTHR12147">
    <property type="entry name" value="METALLOPEPTIDASE M28 FAMILY MEMBER"/>
    <property type="match status" value="1"/>
</dbReference>
<keyword evidence="5" id="KW-0031">Aminopeptidase</keyword>
<dbReference type="InterPro" id="IPR007484">
    <property type="entry name" value="Peptidase_M28"/>
</dbReference>